<keyword evidence="2" id="KW-1185">Reference proteome</keyword>
<dbReference type="Proteomes" id="UP000186922">
    <property type="component" value="Unassembled WGS sequence"/>
</dbReference>
<evidence type="ECO:0000313" key="1">
    <source>
        <dbReference type="EMBL" id="GAV03174.1"/>
    </source>
</evidence>
<comment type="caution">
    <text evidence="1">The sequence shown here is derived from an EMBL/GenBank/DDBJ whole genome shotgun (WGS) entry which is preliminary data.</text>
</comment>
<dbReference type="EMBL" id="BDGG01000009">
    <property type="protein sequence ID" value="GAV03174.1"/>
    <property type="molecule type" value="Genomic_DNA"/>
</dbReference>
<gene>
    <name evidence="1" type="primary">RvY_13640-1</name>
    <name evidence="1" type="synonym">RvY_13640.1</name>
    <name evidence="1" type="ORF">RvY_13640</name>
</gene>
<organism evidence="1 2">
    <name type="scientific">Ramazzottius varieornatus</name>
    <name type="common">Water bear</name>
    <name type="synonym">Tardigrade</name>
    <dbReference type="NCBI Taxonomy" id="947166"/>
    <lineage>
        <taxon>Eukaryota</taxon>
        <taxon>Metazoa</taxon>
        <taxon>Ecdysozoa</taxon>
        <taxon>Tardigrada</taxon>
        <taxon>Eutardigrada</taxon>
        <taxon>Parachela</taxon>
        <taxon>Hypsibioidea</taxon>
        <taxon>Ramazzottiidae</taxon>
        <taxon>Ramazzottius</taxon>
    </lineage>
</organism>
<evidence type="ECO:0000313" key="2">
    <source>
        <dbReference type="Proteomes" id="UP000186922"/>
    </source>
</evidence>
<sequence>MHQFLPSQFLGNSLPTSLSCPARFQACDLPKSTCVDYFSVSWFSRSWPSSLSMPRLRYSAVADPGMVE</sequence>
<reference evidence="1 2" key="1">
    <citation type="journal article" date="2016" name="Nat. Commun.">
        <title>Extremotolerant tardigrade genome and improved radiotolerance of human cultured cells by tardigrade-unique protein.</title>
        <authorList>
            <person name="Hashimoto T."/>
            <person name="Horikawa D.D."/>
            <person name="Saito Y."/>
            <person name="Kuwahara H."/>
            <person name="Kozuka-Hata H."/>
            <person name="Shin-I T."/>
            <person name="Minakuchi Y."/>
            <person name="Ohishi K."/>
            <person name="Motoyama A."/>
            <person name="Aizu T."/>
            <person name="Enomoto A."/>
            <person name="Kondo K."/>
            <person name="Tanaka S."/>
            <person name="Hara Y."/>
            <person name="Koshikawa S."/>
            <person name="Sagara H."/>
            <person name="Miura T."/>
            <person name="Yokobori S."/>
            <person name="Miyagawa K."/>
            <person name="Suzuki Y."/>
            <person name="Kubo T."/>
            <person name="Oyama M."/>
            <person name="Kohara Y."/>
            <person name="Fujiyama A."/>
            <person name="Arakawa K."/>
            <person name="Katayama T."/>
            <person name="Toyoda A."/>
            <person name="Kunieda T."/>
        </authorList>
    </citation>
    <scope>NUCLEOTIDE SEQUENCE [LARGE SCALE GENOMIC DNA]</scope>
    <source>
        <strain evidence="1 2">YOKOZUNA-1</strain>
    </source>
</reference>
<proteinExistence type="predicted"/>
<name>A0A1D1VW10_RAMVA</name>
<accession>A0A1D1VW10</accession>
<dbReference type="AlphaFoldDB" id="A0A1D1VW10"/>
<protein>
    <submittedName>
        <fullName evidence="1">Uncharacterized protein</fullName>
    </submittedName>
</protein>